<dbReference type="InterPro" id="IPR036565">
    <property type="entry name" value="Mur-like_cat_sf"/>
</dbReference>
<feature type="binding site" evidence="11">
    <location>
        <position position="181"/>
    </location>
    <ligand>
        <name>UDP-N-acetyl-alpha-D-muramoyl-L-alanyl-D-glutamate</name>
        <dbReference type="ChEBI" id="CHEBI:83900"/>
    </ligand>
</feature>
<dbReference type="GO" id="GO:0004326">
    <property type="term" value="F:tetrahydrofolylpolyglutamate synthase activity"/>
    <property type="evidence" value="ECO:0007669"/>
    <property type="project" value="InterPro"/>
</dbReference>
<feature type="domain" description="Mur ligase C-terminal" evidence="14">
    <location>
        <begin position="337"/>
        <end position="465"/>
    </location>
</feature>
<feature type="binding site" evidence="11">
    <location>
        <position position="33"/>
    </location>
    <ligand>
        <name>UDP-N-acetyl-alpha-D-muramoyl-L-alanyl-D-glutamate</name>
        <dbReference type="ChEBI" id="CHEBI:83900"/>
    </ligand>
</feature>
<dbReference type="PANTHER" id="PTHR23135:SF4">
    <property type="entry name" value="UDP-N-ACETYLMURAMOYL-L-ALANYL-D-GLUTAMATE--2,6-DIAMINOPIMELATE LIGASE MURE HOMOLOG, CHLOROPLASTIC"/>
    <property type="match status" value="1"/>
</dbReference>
<dbReference type="InterPro" id="IPR035911">
    <property type="entry name" value="MurE/MurF_N"/>
</dbReference>
<comment type="subcellular location">
    <subcellularLocation>
        <location evidence="11 12">Cytoplasm</location>
    </subcellularLocation>
</comment>
<dbReference type="GO" id="GO:0071555">
    <property type="term" value="P:cell wall organization"/>
    <property type="evidence" value="ECO:0007669"/>
    <property type="project" value="UniProtKB-KW"/>
</dbReference>
<keyword evidence="7 11" id="KW-0133">Cell shape</keyword>
<dbReference type="Gene3D" id="3.40.1390.10">
    <property type="entry name" value="MurE/MurF, N-terminal domain"/>
    <property type="match status" value="1"/>
</dbReference>
<keyword evidence="8 11" id="KW-0573">Peptidoglycan synthesis</keyword>
<feature type="binding site" evidence="11">
    <location>
        <begin position="154"/>
        <end position="155"/>
    </location>
    <ligand>
        <name>UDP-N-acetyl-alpha-D-muramoyl-L-alanyl-D-glutamate</name>
        <dbReference type="ChEBI" id="CHEBI:83900"/>
    </ligand>
</feature>
<keyword evidence="10 11" id="KW-0961">Cell wall biogenesis/degradation</keyword>
<evidence type="ECO:0000256" key="5">
    <source>
        <dbReference type="ARBA" id="ARBA00022741"/>
    </source>
</evidence>
<dbReference type="GO" id="GO:0000287">
    <property type="term" value="F:magnesium ion binding"/>
    <property type="evidence" value="ECO:0007669"/>
    <property type="project" value="UniProtKB-UniRule"/>
</dbReference>
<organism evidence="16 17">
    <name type="scientific">Candidatus Desantisbacteria bacterium CG1_02_38_46</name>
    <dbReference type="NCBI Taxonomy" id="1817893"/>
    <lineage>
        <taxon>Bacteria</taxon>
        <taxon>Candidatus Desantisiibacteriota</taxon>
    </lineage>
</organism>
<evidence type="ECO:0000256" key="1">
    <source>
        <dbReference type="ARBA" id="ARBA00005898"/>
    </source>
</evidence>
<feature type="binding site" evidence="11">
    <location>
        <position position="463"/>
    </location>
    <ligand>
        <name>meso-2,6-diaminopimelate</name>
        <dbReference type="ChEBI" id="CHEBI:57791"/>
    </ligand>
</feature>
<feature type="domain" description="Mur ligase N-terminal catalytic" evidence="13">
    <location>
        <begin position="26"/>
        <end position="98"/>
    </location>
</feature>
<dbReference type="GO" id="GO:0008765">
    <property type="term" value="F:UDP-N-acetylmuramoylalanyl-D-glutamate-2,6-diaminopimelate ligase activity"/>
    <property type="evidence" value="ECO:0007669"/>
    <property type="project" value="UniProtKB-UniRule"/>
</dbReference>
<gene>
    <name evidence="11" type="primary">murE</name>
    <name evidence="16" type="ORF">AUJ66_05160</name>
</gene>
<feature type="binding site" evidence="11">
    <location>
        <position position="467"/>
    </location>
    <ligand>
        <name>meso-2,6-diaminopimelate</name>
        <dbReference type="ChEBI" id="CHEBI:57791"/>
    </ligand>
</feature>
<keyword evidence="5 11" id="KW-0547">Nucleotide-binding</keyword>
<comment type="PTM">
    <text evidence="11">Carboxylation is probably crucial for Mg(2+) binding and, consequently, for the gamma-phosphate positioning of ATP.</text>
</comment>
<dbReference type="GO" id="GO:0051301">
    <property type="term" value="P:cell division"/>
    <property type="evidence" value="ECO:0007669"/>
    <property type="project" value="UniProtKB-KW"/>
</dbReference>
<keyword evidence="2 11" id="KW-0963">Cytoplasm</keyword>
<evidence type="ECO:0000259" key="13">
    <source>
        <dbReference type="Pfam" id="PF01225"/>
    </source>
</evidence>
<dbReference type="SUPFAM" id="SSF53623">
    <property type="entry name" value="MurD-like peptide ligases, catalytic domain"/>
    <property type="match status" value="1"/>
</dbReference>
<feature type="domain" description="Mur ligase central" evidence="15">
    <location>
        <begin position="110"/>
        <end position="314"/>
    </location>
</feature>
<evidence type="ECO:0000259" key="15">
    <source>
        <dbReference type="Pfam" id="PF08245"/>
    </source>
</evidence>
<dbReference type="NCBIfam" id="TIGR01085">
    <property type="entry name" value="murE"/>
    <property type="match status" value="1"/>
</dbReference>
<name>A0A1J4SDT8_9BACT</name>
<dbReference type="Gene3D" id="3.90.190.20">
    <property type="entry name" value="Mur ligase, C-terminal domain"/>
    <property type="match status" value="1"/>
</dbReference>
<comment type="similarity">
    <text evidence="1 11">Belongs to the MurCDEF family. MurE subfamily.</text>
</comment>
<dbReference type="InterPro" id="IPR004101">
    <property type="entry name" value="Mur_ligase_C"/>
</dbReference>
<accession>A0A1J4SDT8</accession>
<dbReference type="GO" id="GO:0009252">
    <property type="term" value="P:peptidoglycan biosynthetic process"/>
    <property type="evidence" value="ECO:0007669"/>
    <property type="project" value="UniProtKB-UniRule"/>
</dbReference>
<evidence type="ECO:0000259" key="14">
    <source>
        <dbReference type="Pfam" id="PF02875"/>
    </source>
</evidence>
<keyword evidence="11" id="KW-0460">Magnesium</keyword>
<dbReference type="Pfam" id="PF08245">
    <property type="entry name" value="Mur_ligase_M"/>
    <property type="match status" value="1"/>
</dbReference>
<feature type="binding site" evidence="11">
    <location>
        <begin position="409"/>
        <end position="412"/>
    </location>
    <ligand>
        <name>meso-2,6-diaminopimelate</name>
        <dbReference type="ChEBI" id="CHEBI:57791"/>
    </ligand>
</feature>
<evidence type="ECO:0000256" key="3">
    <source>
        <dbReference type="ARBA" id="ARBA00022598"/>
    </source>
</evidence>
<comment type="function">
    <text evidence="11">Catalyzes the addition of meso-diaminopimelic acid to the nucleotide precursor UDP-N-acetylmuramoyl-L-alanyl-D-glutamate (UMAG) in the biosynthesis of bacterial cell-wall peptidoglycan.</text>
</comment>
<dbReference type="STRING" id="1817893.AUJ66_05160"/>
<comment type="cofactor">
    <cofactor evidence="11">
        <name>Mg(2+)</name>
        <dbReference type="ChEBI" id="CHEBI:18420"/>
    </cofactor>
</comment>
<dbReference type="InterPro" id="IPR036615">
    <property type="entry name" value="Mur_ligase_C_dom_sf"/>
</dbReference>
<dbReference type="GO" id="GO:0005524">
    <property type="term" value="F:ATP binding"/>
    <property type="evidence" value="ECO:0007669"/>
    <property type="project" value="UniProtKB-UniRule"/>
</dbReference>
<dbReference type="Gene3D" id="3.40.1190.10">
    <property type="entry name" value="Mur-like, catalytic domain"/>
    <property type="match status" value="1"/>
</dbReference>
<comment type="caution">
    <text evidence="16">The sequence shown here is derived from an EMBL/GenBank/DDBJ whole genome shotgun (WGS) entry which is preliminary data.</text>
</comment>
<dbReference type="UniPathway" id="UPA00219"/>
<dbReference type="InterPro" id="IPR018109">
    <property type="entry name" value="Folylpolyglutamate_synth_CS"/>
</dbReference>
<evidence type="ECO:0000256" key="7">
    <source>
        <dbReference type="ARBA" id="ARBA00022960"/>
    </source>
</evidence>
<keyword evidence="6 11" id="KW-0067">ATP-binding</keyword>
<keyword evidence="3 11" id="KW-0436">Ligase</keyword>
<dbReference type="InterPro" id="IPR000713">
    <property type="entry name" value="Mur_ligase_N"/>
</dbReference>
<comment type="pathway">
    <text evidence="11 12">Cell wall biogenesis; peptidoglycan biosynthesis.</text>
</comment>
<evidence type="ECO:0000256" key="12">
    <source>
        <dbReference type="RuleBase" id="RU004135"/>
    </source>
</evidence>
<evidence type="ECO:0000256" key="8">
    <source>
        <dbReference type="ARBA" id="ARBA00022984"/>
    </source>
</evidence>
<reference evidence="16 17" key="1">
    <citation type="journal article" date="2016" name="Environ. Microbiol.">
        <title>Genomic resolution of a cold subsurface aquifer community provides metabolic insights for novel microbes adapted to high CO concentrations.</title>
        <authorList>
            <person name="Probst A.J."/>
            <person name="Castelle C.J."/>
            <person name="Singh A."/>
            <person name="Brown C.T."/>
            <person name="Anantharaman K."/>
            <person name="Sharon I."/>
            <person name="Hug L.A."/>
            <person name="Burstein D."/>
            <person name="Emerson J.B."/>
            <person name="Thomas B.C."/>
            <person name="Banfield J.F."/>
        </authorList>
    </citation>
    <scope>NUCLEOTIDE SEQUENCE [LARGE SCALE GENOMIC DNA]</scope>
    <source>
        <strain evidence="16">CG1_02_38_46</strain>
    </source>
</reference>
<dbReference type="EMBL" id="MNUO01000075">
    <property type="protein sequence ID" value="OIN96858.1"/>
    <property type="molecule type" value="Genomic_DNA"/>
</dbReference>
<comment type="catalytic activity">
    <reaction evidence="11">
        <text>UDP-N-acetyl-alpha-D-muramoyl-L-alanyl-D-glutamate + meso-2,6-diaminopimelate + ATP = UDP-N-acetyl-alpha-D-muramoyl-L-alanyl-gamma-D-glutamyl-meso-2,6-diaminopimelate + ADP + phosphate + H(+)</text>
        <dbReference type="Rhea" id="RHEA:23676"/>
        <dbReference type="ChEBI" id="CHEBI:15378"/>
        <dbReference type="ChEBI" id="CHEBI:30616"/>
        <dbReference type="ChEBI" id="CHEBI:43474"/>
        <dbReference type="ChEBI" id="CHEBI:57791"/>
        <dbReference type="ChEBI" id="CHEBI:83900"/>
        <dbReference type="ChEBI" id="CHEBI:83905"/>
        <dbReference type="ChEBI" id="CHEBI:456216"/>
        <dbReference type="EC" id="6.3.2.13"/>
    </reaction>
</comment>
<dbReference type="HAMAP" id="MF_00208">
    <property type="entry name" value="MurE"/>
    <property type="match status" value="1"/>
</dbReference>
<dbReference type="GO" id="GO:0005737">
    <property type="term" value="C:cytoplasm"/>
    <property type="evidence" value="ECO:0007669"/>
    <property type="project" value="UniProtKB-SubCell"/>
</dbReference>
<evidence type="ECO:0000256" key="9">
    <source>
        <dbReference type="ARBA" id="ARBA00023306"/>
    </source>
</evidence>
<dbReference type="NCBIfam" id="NF001124">
    <property type="entry name" value="PRK00139.1-2"/>
    <property type="match status" value="1"/>
</dbReference>
<dbReference type="GO" id="GO:0008360">
    <property type="term" value="P:regulation of cell shape"/>
    <property type="evidence" value="ECO:0007669"/>
    <property type="project" value="UniProtKB-KW"/>
</dbReference>
<evidence type="ECO:0000256" key="11">
    <source>
        <dbReference type="HAMAP-Rule" id="MF_00208"/>
    </source>
</evidence>
<dbReference type="SUPFAM" id="SSF53244">
    <property type="entry name" value="MurD-like peptide ligases, peptide-binding domain"/>
    <property type="match status" value="1"/>
</dbReference>
<feature type="binding site" evidence="11">
    <location>
        <begin position="112"/>
        <end position="118"/>
    </location>
    <ligand>
        <name>ATP</name>
        <dbReference type="ChEBI" id="CHEBI:30616"/>
    </ligand>
</feature>
<dbReference type="PROSITE" id="PS01011">
    <property type="entry name" value="FOLYLPOLYGLU_SYNT_1"/>
    <property type="match status" value="1"/>
</dbReference>
<feature type="short sequence motif" description="Meso-diaminopimelate recognition motif" evidence="11">
    <location>
        <begin position="409"/>
        <end position="412"/>
    </location>
</feature>
<dbReference type="InterPro" id="IPR013221">
    <property type="entry name" value="Mur_ligase_cen"/>
</dbReference>
<dbReference type="Pfam" id="PF01225">
    <property type="entry name" value="Mur_ligase"/>
    <property type="match status" value="1"/>
</dbReference>
<protein>
    <recommendedName>
        <fullName evidence="11">UDP-N-acetylmuramoyl-L-alanyl-D-glutamate--2,6-diaminopimelate ligase</fullName>
        <ecNumber evidence="11">6.3.2.13</ecNumber>
    </recommendedName>
    <alternativeName>
        <fullName evidence="11">Meso-A2pm-adding enzyme</fullName>
    </alternativeName>
    <alternativeName>
        <fullName evidence="11">Meso-diaminopimelate-adding enzyme</fullName>
    </alternativeName>
    <alternativeName>
        <fullName evidence="11">UDP-MurNAc-L-Ala-D-Glu:meso-diaminopimelate ligase</fullName>
    </alternativeName>
    <alternativeName>
        <fullName evidence="11">UDP-MurNAc-tripeptide synthetase</fullName>
    </alternativeName>
    <alternativeName>
        <fullName evidence="11">UDP-N-acetylmuramyl-tripeptide synthetase</fullName>
    </alternativeName>
</protein>
<dbReference type="Pfam" id="PF02875">
    <property type="entry name" value="Mur_ligase_C"/>
    <property type="match status" value="1"/>
</dbReference>
<keyword evidence="4 11" id="KW-0132">Cell division</keyword>
<comment type="caution">
    <text evidence="11">Lacks conserved residue(s) required for the propagation of feature annotation.</text>
</comment>
<evidence type="ECO:0000313" key="17">
    <source>
        <dbReference type="Proteomes" id="UP000182278"/>
    </source>
</evidence>
<proteinExistence type="inferred from homology"/>
<dbReference type="AlphaFoldDB" id="A0A1J4SDT8"/>
<dbReference type="EC" id="6.3.2.13" evidence="11"/>
<dbReference type="NCBIfam" id="NF001126">
    <property type="entry name" value="PRK00139.1-4"/>
    <property type="match status" value="1"/>
</dbReference>
<evidence type="ECO:0000256" key="4">
    <source>
        <dbReference type="ARBA" id="ARBA00022618"/>
    </source>
</evidence>
<sequence length="494" mass="54834">MKELSKLIEALDGIRVNVCGTGNLLIESITNDSRSVKANSLFVCIAGFNTDGHKFIAEAIQKGATAIVVEKDVDFKGVTLIRVTDSRRAIAKLSSKFYDAPDLKLRLLGVTGTNGKTTTSYLINSILQKDKRKTGLLGTINYQIGDDLKEAGRTTPESLELESFFKKALDNGVTDIVIEVSSHSLDLHRVEEIEFDQAIFTSLGLDHLDYHKTIDKYLEAKIKLFTQLDRLKKKGEKVAIVNIDDPNSKKILSATAAKKITYGLSQEAQVYAHPKSMDIDGISFDAYTPKGRENINLKLTGNFNIYNALAAISSAIALEIPLETIKKGLEEVSNIPGRFEKIKGKKFNLIVDYAHTPEALKNLLITAKEIVKGRLIVVFGCGGDRDRSKRPVMGELSATYADFCILTSDNPRSEDPFRILLDTEAGMQKIKARGEYLVFVDRRQAIEEACRYAKEGDLVVIAGKGHETYQILSDRTIHFDDREVAREVIGRLDK</sequence>
<feature type="binding site" evidence="11">
    <location>
        <position position="385"/>
    </location>
    <ligand>
        <name>meso-2,6-diaminopimelate</name>
        <dbReference type="ChEBI" id="CHEBI:57791"/>
    </ligand>
</feature>
<evidence type="ECO:0000256" key="10">
    <source>
        <dbReference type="ARBA" id="ARBA00023316"/>
    </source>
</evidence>
<dbReference type="Proteomes" id="UP000182278">
    <property type="component" value="Unassembled WGS sequence"/>
</dbReference>
<dbReference type="SUPFAM" id="SSF63418">
    <property type="entry name" value="MurE/MurF N-terminal domain"/>
    <property type="match status" value="1"/>
</dbReference>
<evidence type="ECO:0000256" key="2">
    <source>
        <dbReference type="ARBA" id="ARBA00022490"/>
    </source>
</evidence>
<keyword evidence="9 11" id="KW-0131">Cell cycle</keyword>
<dbReference type="InterPro" id="IPR005761">
    <property type="entry name" value="UDP-N-AcMur-Glu-dNH2Pim_ligase"/>
</dbReference>
<dbReference type="PANTHER" id="PTHR23135">
    <property type="entry name" value="MUR LIGASE FAMILY MEMBER"/>
    <property type="match status" value="1"/>
</dbReference>
<evidence type="ECO:0000256" key="6">
    <source>
        <dbReference type="ARBA" id="ARBA00022840"/>
    </source>
</evidence>
<feature type="modified residue" description="N6-carboxylysine" evidence="11">
    <location>
        <position position="221"/>
    </location>
</feature>
<feature type="binding site" evidence="11">
    <location>
        <position position="189"/>
    </location>
    <ligand>
        <name>UDP-N-acetyl-alpha-D-muramoyl-L-alanyl-D-glutamate</name>
        <dbReference type="ChEBI" id="CHEBI:83900"/>
    </ligand>
</feature>
<evidence type="ECO:0000313" key="16">
    <source>
        <dbReference type="EMBL" id="OIN96858.1"/>
    </source>
</evidence>